<feature type="domain" description="AMP-dependent ligase C-terminal" evidence="2">
    <location>
        <begin position="349"/>
        <end position="446"/>
    </location>
</feature>
<keyword evidence="4" id="KW-1185">Reference proteome</keyword>
<dbReference type="EMBL" id="FZNP01000004">
    <property type="protein sequence ID" value="SNR59429.1"/>
    <property type="molecule type" value="Genomic_DNA"/>
</dbReference>
<dbReference type="InterPro" id="IPR028154">
    <property type="entry name" value="AMP-dep_Lig_C"/>
</dbReference>
<dbReference type="InterPro" id="IPR000873">
    <property type="entry name" value="AMP-dep_synth/lig_dom"/>
</dbReference>
<dbReference type="AlphaFoldDB" id="A0A238XN66"/>
<protein>
    <submittedName>
        <fullName evidence="3">Phenylacetate-CoA ligase</fullName>
    </submittedName>
</protein>
<reference evidence="4" key="1">
    <citation type="submission" date="2017-06" db="EMBL/GenBank/DDBJ databases">
        <authorList>
            <person name="Varghese N."/>
            <person name="Submissions S."/>
        </authorList>
    </citation>
    <scope>NUCLEOTIDE SEQUENCE [LARGE SCALE GENOMIC DNA]</scope>
    <source>
        <strain evidence="4">DSM 44485</strain>
    </source>
</reference>
<evidence type="ECO:0000313" key="3">
    <source>
        <dbReference type="EMBL" id="SNR59429.1"/>
    </source>
</evidence>
<gene>
    <name evidence="3" type="ORF">SAMN06265355_104445</name>
</gene>
<dbReference type="Pfam" id="PF00501">
    <property type="entry name" value="AMP-binding"/>
    <property type="match status" value="1"/>
</dbReference>
<dbReference type="OrthoDB" id="580775at2"/>
<dbReference type="InterPro" id="IPR045851">
    <property type="entry name" value="AMP-bd_C_sf"/>
</dbReference>
<accession>A0A238XN66</accession>
<dbReference type="Gene3D" id="3.40.50.12780">
    <property type="entry name" value="N-terminal domain of ligase-like"/>
    <property type="match status" value="1"/>
</dbReference>
<feature type="domain" description="AMP-dependent synthetase/ligase" evidence="1">
    <location>
        <begin position="89"/>
        <end position="297"/>
    </location>
</feature>
<dbReference type="Pfam" id="PF14535">
    <property type="entry name" value="AMP-binding_C_2"/>
    <property type="match status" value="1"/>
</dbReference>
<evidence type="ECO:0000313" key="4">
    <source>
        <dbReference type="Proteomes" id="UP000198420"/>
    </source>
</evidence>
<dbReference type="Proteomes" id="UP000198420">
    <property type="component" value="Unassembled WGS sequence"/>
</dbReference>
<organism evidence="3 4">
    <name type="scientific">Actinomadura mexicana</name>
    <dbReference type="NCBI Taxonomy" id="134959"/>
    <lineage>
        <taxon>Bacteria</taxon>
        <taxon>Bacillati</taxon>
        <taxon>Actinomycetota</taxon>
        <taxon>Actinomycetes</taxon>
        <taxon>Streptosporangiales</taxon>
        <taxon>Thermomonosporaceae</taxon>
        <taxon>Actinomadura</taxon>
    </lineage>
</organism>
<evidence type="ECO:0000259" key="2">
    <source>
        <dbReference type="Pfam" id="PF14535"/>
    </source>
</evidence>
<evidence type="ECO:0000259" key="1">
    <source>
        <dbReference type="Pfam" id="PF00501"/>
    </source>
</evidence>
<dbReference type="PANTHER" id="PTHR43845">
    <property type="entry name" value="BLR5969 PROTEIN"/>
    <property type="match status" value="1"/>
</dbReference>
<dbReference type="SUPFAM" id="SSF56801">
    <property type="entry name" value="Acetyl-CoA synthetase-like"/>
    <property type="match status" value="1"/>
</dbReference>
<dbReference type="PANTHER" id="PTHR43845:SF1">
    <property type="entry name" value="BLR5969 PROTEIN"/>
    <property type="match status" value="1"/>
</dbReference>
<keyword evidence="3" id="KW-0436">Ligase</keyword>
<name>A0A238XN66_9ACTN</name>
<sequence length="455" mass="50590">MDTDDQYWDQARETRPREDREKEVLSLLQAQLHRVYDELPFYRGHYDACGFHPDDVETLDDFTRKVPVITKAMLREDQEENPPFGSYAGVPDEEIARVHGSSGTTGRPTLYAISTRDWSYIADVMAQGFYTAGVRGGDKVQLATLFSLFMGGWGALLAAERIGAAAFPIGAGETERQLELMYRVGSTVLVSTPTYALHMLERGTALGYDTHASPLRLGVLIGEPGAAIPGTRQVLEEGWGMAVRDLATTSEMTPWATNAECSEGNGVHVIQDEVWTEIVDKDDSGLPVEDGTSGAVVYTHLRRESQPMIRFYSGDESHMTHEPCPCGRTYPRLPNGVYGRLDDMLIIRGVNVYPSQVQRSVLSVEGAGVEFLIVVDRAGSLDSATVRVEYDPAYRADDVEGLRRDLAKRVQRRLKNDTNITFDVEVLDPDTLDRAVSKAQRVLDRRKLESSAPRR</sequence>
<dbReference type="Gene3D" id="3.30.300.30">
    <property type="match status" value="1"/>
</dbReference>
<dbReference type="InterPro" id="IPR042099">
    <property type="entry name" value="ANL_N_sf"/>
</dbReference>
<dbReference type="GO" id="GO:0016874">
    <property type="term" value="F:ligase activity"/>
    <property type="evidence" value="ECO:0007669"/>
    <property type="project" value="UniProtKB-KW"/>
</dbReference>
<proteinExistence type="predicted"/>
<dbReference type="RefSeq" id="WP_089312048.1">
    <property type="nucleotide sequence ID" value="NZ_FZNP01000004.1"/>
</dbReference>